<reference evidence="2 3" key="1">
    <citation type="submission" date="2024-02" db="EMBL/GenBank/DDBJ databases">
        <title>Expansion and revision of Xanthobacter and proposal of Roseixanthobacter gen. nov.</title>
        <authorList>
            <person name="Soltysiak M.P.M."/>
            <person name="Jalihal A."/>
            <person name="Ory A."/>
            <person name="Chrisophersen C."/>
            <person name="Lee A.D."/>
            <person name="Boulton J."/>
            <person name="Springer M."/>
        </authorList>
    </citation>
    <scope>NUCLEOTIDE SEQUENCE [LARGE SCALE GENOMIC DNA]</scope>
    <source>
        <strain evidence="2 3">CB5</strain>
    </source>
</reference>
<dbReference type="RefSeq" id="WP_394007055.1">
    <property type="nucleotide sequence ID" value="NZ_JBAFUR010000001.1"/>
</dbReference>
<keyword evidence="1" id="KW-0472">Membrane</keyword>
<evidence type="ECO:0000313" key="3">
    <source>
        <dbReference type="Proteomes" id="UP001604043"/>
    </source>
</evidence>
<feature type="transmembrane region" description="Helical" evidence="1">
    <location>
        <begin position="80"/>
        <end position="102"/>
    </location>
</feature>
<protein>
    <submittedName>
        <fullName evidence="2">Superinfection immunity protein</fullName>
    </submittedName>
</protein>
<sequence length="218" mass="23888">MKKAARNGAAFGGGSSKSGHIAATVLSEGRSQIGGHFVGQNPDRIGGFILLFVLFALGAIIYFIPSFVARNRNHAQKSAIFWLNFFTGWSFIGWVAALIWALTNPTVVSTEPTGTREKYISDTPRSRISQNEKICPRCAESVKAAALVCRYCGHEFAAEAPKSKSILETNVYRGVPYTQYDDYSVTAIVNSEIRAWGNALEFRAAIDAMIERGQIDRS</sequence>
<gene>
    <name evidence="2" type="ORF">V5F30_00170</name>
</gene>
<evidence type="ECO:0000256" key="1">
    <source>
        <dbReference type="SAM" id="Phobius"/>
    </source>
</evidence>
<dbReference type="InterPro" id="IPR016410">
    <property type="entry name" value="Phage_imm"/>
</dbReference>
<dbReference type="Proteomes" id="UP001604043">
    <property type="component" value="Unassembled WGS sequence"/>
</dbReference>
<feature type="transmembrane region" description="Helical" evidence="1">
    <location>
        <begin position="45"/>
        <end position="68"/>
    </location>
</feature>
<dbReference type="Pfam" id="PF14373">
    <property type="entry name" value="Imm_superinfect"/>
    <property type="match status" value="1"/>
</dbReference>
<keyword evidence="3" id="KW-1185">Reference proteome</keyword>
<comment type="caution">
    <text evidence="2">The sequence shown here is derived from an EMBL/GenBank/DDBJ whole genome shotgun (WGS) entry which is preliminary data.</text>
</comment>
<dbReference type="EMBL" id="JBAFUR010000001">
    <property type="protein sequence ID" value="MFG1250598.1"/>
    <property type="molecule type" value="Genomic_DNA"/>
</dbReference>
<name>A0ABW6ZA11_9HYPH</name>
<keyword evidence="1" id="KW-1133">Transmembrane helix</keyword>
<evidence type="ECO:0000313" key="2">
    <source>
        <dbReference type="EMBL" id="MFG1250598.1"/>
    </source>
</evidence>
<proteinExistence type="predicted"/>
<organism evidence="2 3">
    <name type="scientific">Xanthobacter aminoxidans</name>
    <dbReference type="NCBI Taxonomy" id="186280"/>
    <lineage>
        <taxon>Bacteria</taxon>
        <taxon>Pseudomonadati</taxon>
        <taxon>Pseudomonadota</taxon>
        <taxon>Alphaproteobacteria</taxon>
        <taxon>Hyphomicrobiales</taxon>
        <taxon>Xanthobacteraceae</taxon>
        <taxon>Xanthobacter</taxon>
    </lineage>
</organism>
<accession>A0ABW6ZA11</accession>
<keyword evidence="1" id="KW-0812">Transmembrane</keyword>